<organism evidence="3">
    <name type="scientific">Wuchereria bancrofti</name>
    <dbReference type="NCBI Taxonomy" id="6293"/>
    <lineage>
        <taxon>Eukaryota</taxon>
        <taxon>Metazoa</taxon>
        <taxon>Ecdysozoa</taxon>
        <taxon>Nematoda</taxon>
        <taxon>Chromadorea</taxon>
        <taxon>Rhabditida</taxon>
        <taxon>Spirurina</taxon>
        <taxon>Spiruromorpha</taxon>
        <taxon>Filarioidea</taxon>
        <taxon>Onchocercidae</taxon>
        <taxon>Wuchereria</taxon>
    </lineage>
</organism>
<keyword evidence="1" id="KW-0175">Coiled coil</keyword>
<feature type="compositionally biased region" description="Basic residues" evidence="2">
    <location>
        <begin position="214"/>
        <end position="234"/>
    </location>
</feature>
<sequence length="241" mass="28422">MFRKKNRHHWNRPWLDGFIGCIDHRDQFKRRSTKITLQNPACEQLIECYAKSRAKTDECLSRTEKRECQNESLESELRELTNERISLYENCLREKLPTATTIENAKKKAKCNAILKNSDKRKKLVTNEKEREKNNGKRRRSIHKGKKISTQQKLCFREARKLRSYCGQLSKCCTISKLCKANTLIDEKIVAKRMEIMEADEQCRLEHYGSIKTKNYKNHKREGYHRGGGQRRISKSPDSDV</sequence>
<dbReference type="WBParaSite" id="maker-PairedContig_845-snap-gene-0.17-mRNA-1">
    <property type="protein sequence ID" value="maker-PairedContig_845-snap-gene-0.17-mRNA-1"/>
    <property type="gene ID" value="maker-PairedContig_845-snap-gene-0.17"/>
</dbReference>
<evidence type="ECO:0000256" key="2">
    <source>
        <dbReference type="SAM" id="MobiDB-lite"/>
    </source>
</evidence>
<reference evidence="3" key="1">
    <citation type="submission" date="2016-11" db="UniProtKB">
        <authorList>
            <consortium name="WormBaseParasite"/>
        </authorList>
    </citation>
    <scope>IDENTIFICATION</scope>
    <source>
        <strain evidence="3">pt0022</strain>
    </source>
</reference>
<protein>
    <submittedName>
        <fullName evidence="3">Uncharacterized protein</fullName>
    </submittedName>
</protein>
<evidence type="ECO:0000256" key="1">
    <source>
        <dbReference type="SAM" id="Coils"/>
    </source>
</evidence>
<evidence type="ECO:0000313" key="3">
    <source>
        <dbReference type="WBParaSite" id="maker-PairedContig_845-snap-gene-0.17-mRNA-1"/>
    </source>
</evidence>
<feature type="compositionally biased region" description="Basic residues" evidence="2">
    <location>
        <begin position="136"/>
        <end position="146"/>
    </location>
</feature>
<proteinExistence type="predicted"/>
<feature type="coiled-coil region" evidence="1">
    <location>
        <begin position="63"/>
        <end position="90"/>
    </location>
</feature>
<name>A0A1I8F111_WUCBA</name>
<feature type="region of interest" description="Disordered" evidence="2">
    <location>
        <begin position="126"/>
        <end position="146"/>
    </location>
</feature>
<feature type="region of interest" description="Disordered" evidence="2">
    <location>
        <begin position="214"/>
        <end position="241"/>
    </location>
</feature>
<feature type="compositionally biased region" description="Basic and acidic residues" evidence="2">
    <location>
        <begin position="126"/>
        <end position="135"/>
    </location>
</feature>
<dbReference type="AlphaFoldDB" id="A0A1I8F111"/>
<accession>A0A1I8F111</accession>